<dbReference type="GeneID" id="57091439"/>
<evidence type="ECO:0000313" key="2">
    <source>
        <dbReference type="EMBL" id="GAN36321.1"/>
    </source>
</evidence>
<dbReference type="PIRSF" id="PIRSF006221">
    <property type="entry name" value="Ketosamine-3-kinase"/>
    <property type="match status" value="1"/>
</dbReference>
<comment type="similarity">
    <text evidence="1">Belongs to the fructosamine kinase family.</text>
</comment>
<dbReference type="EMBL" id="BAYM01000064">
    <property type="protein sequence ID" value="GAN36321.1"/>
    <property type="molecule type" value="Genomic_DNA"/>
</dbReference>
<comment type="caution">
    <text evidence="2">The sequence shown here is derived from an EMBL/GenBank/DDBJ whole genome shotgun (WGS) entry which is preliminary data.</text>
</comment>
<protein>
    <submittedName>
        <fullName evidence="2">Fructosamine-3-kinase</fullName>
    </submittedName>
</protein>
<dbReference type="SUPFAM" id="SSF56112">
    <property type="entry name" value="Protein kinase-like (PK-like)"/>
    <property type="match status" value="1"/>
</dbReference>
<evidence type="ECO:0000313" key="3">
    <source>
        <dbReference type="Proteomes" id="UP000032552"/>
    </source>
</evidence>
<gene>
    <name evidence="2" type="ORF">LC0644_0910</name>
</gene>
<keyword evidence="1 2" id="KW-0418">Kinase</keyword>
<dbReference type="Gene3D" id="3.90.1200.10">
    <property type="match status" value="1"/>
</dbReference>
<dbReference type="InterPro" id="IPR016477">
    <property type="entry name" value="Fructo-/Ketosamine-3-kinase"/>
</dbReference>
<sequence length="289" mass="32117">MLTSSWIKQLPLTAITQVTPVGGGDVNQAYRIDTATKPYFLLVQPGYPADFYAGEIAGLKAFDEAQILAPRVIANGQIEGDGFLLLSFLTSGNGSQRDLGRLVAHLHQHHEPNGRFGFDYPYAGTSVSFTNTWTDSWADLFIHQRLDKLAAHLLKKELWQADDEATFQQVRTIISKTLAHHHSDASLLHGDLWGGNYMFTADGQPALIDPAAVYGDRELDIGVTTVFGGFTQDFYTGYQEVYPLDAGYHFRLDFYRLYYLMVHLDKFGMGYAGSVAAVMNQILDHGLAE</sequence>
<organism evidence="2 3">
    <name type="scientific">Lacticaseibacillus paracasei NRIC 0644</name>
    <dbReference type="NCBI Taxonomy" id="1435038"/>
    <lineage>
        <taxon>Bacteria</taxon>
        <taxon>Bacillati</taxon>
        <taxon>Bacillota</taxon>
        <taxon>Bacilli</taxon>
        <taxon>Lactobacillales</taxon>
        <taxon>Lactobacillaceae</taxon>
        <taxon>Lacticaseibacillus</taxon>
    </lineage>
</organism>
<keyword evidence="1" id="KW-0808">Transferase</keyword>
<dbReference type="Proteomes" id="UP000032552">
    <property type="component" value="Unassembled WGS sequence"/>
</dbReference>
<name>A0A0C9PMZ9_LACPA</name>
<dbReference type="AlphaFoldDB" id="A0A0C9PMZ9"/>
<dbReference type="PANTHER" id="PTHR12149">
    <property type="entry name" value="FRUCTOSAMINE 3 KINASE-RELATED PROTEIN"/>
    <property type="match status" value="1"/>
</dbReference>
<reference evidence="3" key="1">
    <citation type="submission" date="2014-05" db="EMBL/GenBank/DDBJ databases">
        <title>Whole genome sequencing of Lactobacillus casei NRIC0644.</title>
        <authorList>
            <person name="Atarashi H."/>
            <person name="Yoshida Y."/>
            <person name="Fujimura S."/>
            <person name="Tanaka N."/>
            <person name="Shiwa Y."/>
            <person name="Yoshikawa H."/>
            <person name="Okada S."/>
            <person name="Nakagawa J."/>
        </authorList>
    </citation>
    <scope>NUCLEOTIDE SEQUENCE [LARGE SCALE GENOMIC DNA]</scope>
    <source>
        <strain evidence="3">NRIC0644</strain>
    </source>
</reference>
<dbReference type="InterPro" id="IPR011009">
    <property type="entry name" value="Kinase-like_dom_sf"/>
</dbReference>
<dbReference type="RefSeq" id="WP_003568273.1">
    <property type="nucleotide sequence ID" value="NZ_BAYM01000064.1"/>
</dbReference>
<accession>A0A0C9PMZ9</accession>
<dbReference type="Gene3D" id="3.30.200.20">
    <property type="entry name" value="Phosphorylase Kinase, domain 1"/>
    <property type="match status" value="1"/>
</dbReference>
<dbReference type="PANTHER" id="PTHR12149:SF8">
    <property type="entry name" value="PROTEIN-RIBULOSAMINE 3-KINASE"/>
    <property type="match status" value="1"/>
</dbReference>
<proteinExistence type="inferred from homology"/>
<evidence type="ECO:0000256" key="1">
    <source>
        <dbReference type="PIRNR" id="PIRNR006221"/>
    </source>
</evidence>
<dbReference type="Pfam" id="PF03881">
    <property type="entry name" value="Fructosamin_kin"/>
    <property type="match status" value="1"/>
</dbReference>
<dbReference type="GO" id="GO:0016301">
    <property type="term" value="F:kinase activity"/>
    <property type="evidence" value="ECO:0007669"/>
    <property type="project" value="UniProtKB-UniRule"/>
</dbReference>